<sequence>MAVPWVVAASRGGHAGGDPGGARLAALRQVSAALPAGAVVQQHTDASPSWTSCDGRPGTEGWSDVLADWQFTSTQTRDQVRAHTAARMAALHWSAAGASSTPLGPVREWTRVIHPGVRAHAQLGLGQSGPGQPPYWELSAVAPPEGTAASGC</sequence>
<evidence type="ECO:0000313" key="2">
    <source>
        <dbReference type="Proteomes" id="UP000319514"/>
    </source>
</evidence>
<dbReference type="AlphaFoldDB" id="A0A542ZEN8"/>
<accession>A0A542ZEN8</accession>
<organism evidence="1 2">
    <name type="scientific">Oryzihumus leptocrescens</name>
    <dbReference type="NCBI Taxonomy" id="297536"/>
    <lineage>
        <taxon>Bacteria</taxon>
        <taxon>Bacillati</taxon>
        <taxon>Actinomycetota</taxon>
        <taxon>Actinomycetes</taxon>
        <taxon>Micrococcales</taxon>
        <taxon>Intrasporangiaceae</taxon>
        <taxon>Oryzihumus</taxon>
    </lineage>
</organism>
<proteinExistence type="predicted"/>
<name>A0A542ZEN8_9MICO</name>
<reference evidence="1 2" key="1">
    <citation type="submission" date="2019-06" db="EMBL/GenBank/DDBJ databases">
        <title>Sequencing the genomes of 1000 actinobacteria strains.</title>
        <authorList>
            <person name="Klenk H.-P."/>
        </authorList>
    </citation>
    <scope>NUCLEOTIDE SEQUENCE [LARGE SCALE GENOMIC DNA]</scope>
    <source>
        <strain evidence="1 2">DSM 18082</strain>
    </source>
</reference>
<protein>
    <submittedName>
        <fullName evidence="1">Uncharacterized protein</fullName>
    </submittedName>
</protein>
<dbReference type="EMBL" id="VFOQ01000001">
    <property type="protein sequence ID" value="TQL58805.1"/>
    <property type="molecule type" value="Genomic_DNA"/>
</dbReference>
<gene>
    <name evidence="1" type="ORF">FB474_0144</name>
</gene>
<dbReference type="Proteomes" id="UP000319514">
    <property type="component" value="Unassembled WGS sequence"/>
</dbReference>
<comment type="caution">
    <text evidence="1">The sequence shown here is derived from an EMBL/GenBank/DDBJ whole genome shotgun (WGS) entry which is preliminary data.</text>
</comment>
<keyword evidence="2" id="KW-1185">Reference proteome</keyword>
<evidence type="ECO:0000313" key="1">
    <source>
        <dbReference type="EMBL" id="TQL58805.1"/>
    </source>
</evidence>